<dbReference type="PANTHER" id="PTHR33048:SF47">
    <property type="entry name" value="INTEGRAL MEMBRANE PROTEIN-RELATED"/>
    <property type="match status" value="1"/>
</dbReference>
<reference evidence="8 9" key="1">
    <citation type="submission" date="2014-04" db="EMBL/GenBank/DDBJ databases">
        <title>Evolutionary Origins and Diversification of the Mycorrhizal Mutualists.</title>
        <authorList>
            <consortium name="DOE Joint Genome Institute"/>
            <consortium name="Mycorrhizal Genomics Consortium"/>
            <person name="Kohler A."/>
            <person name="Kuo A."/>
            <person name="Nagy L.G."/>
            <person name="Floudas D."/>
            <person name="Copeland A."/>
            <person name="Barry K.W."/>
            <person name="Cichocki N."/>
            <person name="Veneault-Fourrey C."/>
            <person name="LaButti K."/>
            <person name="Lindquist E.A."/>
            <person name="Lipzen A."/>
            <person name="Lundell T."/>
            <person name="Morin E."/>
            <person name="Murat C."/>
            <person name="Riley R."/>
            <person name="Ohm R."/>
            <person name="Sun H."/>
            <person name="Tunlid A."/>
            <person name="Henrissat B."/>
            <person name="Grigoriev I.V."/>
            <person name="Hibbett D.S."/>
            <person name="Martin F."/>
        </authorList>
    </citation>
    <scope>NUCLEOTIDE SEQUENCE [LARGE SCALE GENOMIC DNA]</scope>
    <source>
        <strain evidence="8 9">Koide BX008</strain>
    </source>
</reference>
<sequence length="332" mass="38195">MHPSDISDKVWIGFTVTMHTLAIAMGSFRLIHRYRTKFYYWDDLGVAGCLICNVVFFSVLCTLKGALLTEDLKETRQPRFWLLWLSLSSIQWTSRMSIGFTILRLIKFDIWRKRLTIAVLVVFTLAWMLIILDFIIECNVNTLPHPNCSSSVAEIVACSVFIIADVFLVYIPLHLLRNLRQPRGTRFMVRVAFCISGISMIATIMNTISEFYEGPQHEMMAQFLWILAAPIALIVCSSIIVIPFVYRLFMKEAEEDWMISIPIDIVVSDEDPSAVSLPERVTVREPTTRSFATLPLPFSRRSFTERGQLHSWPQRSRIEDKPAMLITDIVHV</sequence>
<dbReference type="GO" id="GO:0016020">
    <property type="term" value="C:membrane"/>
    <property type="evidence" value="ECO:0007669"/>
    <property type="project" value="UniProtKB-SubCell"/>
</dbReference>
<feature type="transmembrane region" description="Helical" evidence="6">
    <location>
        <begin position="187"/>
        <end position="208"/>
    </location>
</feature>
<dbReference type="EMBL" id="KN818272">
    <property type="protein sequence ID" value="KIL62356.1"/>
    <property type="molecule type" value="Genomic_DNA"/>
</dbReference>
<dbReference type="InterPro" id="IPR052337">
    <property type="entry name" value="SAT4-like"/>
</dbReference>
<evidence type="ECO:0000259" key="7">
    <source>
        <dbReference type="Pfam" id="PF20684"/>
    </source>
</evidence>
<dbReference type="OrthoDB" id="3229610at2759"/>
<feature type="transmembrane region" description="Helical" evidence="6">
    <location>
        <begin position="115"/>
        <end position="136"/>
    </location>
</feature>
<accession>A0A0C2WZQ5</accession>
<dbReference type="HOGENOM" id="CLU_852518_0_0_1"/>
<comment type="similarity">
    <text evidence="5">Belongs to the SAT4 family.</text>
</comment>
<dbReference type="Proteomes" id="UP000054549">
    <property type="component" value="Unassembled WGS sequence"/>
</dbReference>
<evidence type="ECO:0000256" key="1">
    <source>
        <dbReference type="ARBA" id="ARBA00004141"/>
    </source>
</evidence>
<dbReference type="AlphaFoldDB" id="A0A0C2WZQ5"/>
<keyword evidence="9" id="KW-1185">Reference proteome</keyword>
<dbReference type="Pfam" id="PF20684">
    <property type="entry name" value="Fung_rhodopsin"/>
    <property type="match status" value="1"/>
</dbReference>
<keyword evidence="4 6" id="KW-0472">Membrane</keyword>
<feature type="transmembrane region" description="Helical" evidence="6">
    <location>
        <begin position="151"/>
        <end position="175"/>
    </location>
</feature>
<gene>
    <name evidence="8" type="ORF">M378DRAFT_25661</name>
</gene>
<keyword evidence="2 6" id="KW-0812">Transmembrane</keyword>
<evidence type="ECO:0000256" key="6">
    <source>
        <dbReference type="SAM" id="Phobius"/>
    </source>
</evidence>
<dbReference type="InParanoid" id="A0A0C2WZQ5"/>
<proteinExistence type="inferred from homology"/>
<feature type="transmembrane region" description="Helical" evidence="6">
    <location>
        <begin position="44"/>
        <end position="68"/>
    </location>
</feature>
<evidence type="ECO:0000256" key="4">
    <source>
        <dbReference type="ARBA" id="ARBA00023136"/>
    </source>
</evidence>
<evidence type="ECO:0000256" key="5">
    <source>
        <dbReference type="ARBA" id="ARBA00038359"/>
    </source>
</evidence>
<evidence type="ECO:0000313" key="8">
    <source>
        <dbReference type="EMBL" id="KIL62356.1"/>
    </source>
</evidence>
<comment type="subcellular location">
    <subcellularLocation>
        <location evidence="1">Membrane</location>
        <topology evidence="1">Multi-pass membrane protein</topology>
    </subcellularLocation>
</comment>
<feature type="transmembrane region" description="Helical" evidence="6">
    <location>
        <begin position="80"/>
        <end position="103"/>
    </location>
</feature>
<dbReference type="STRING" id="946122.A0A0C2WZQ5"/>
<organism evidence="8 9">
    <name type="scientific">Amanita muscaria (strain Koide BX008)</name>
    <dbReference type="NCBI Taxonomy" id="946122"/>
    <lineage>
        <taxon>Eukaryota</taxon>
        <taxon>Fungi</taxon>
        <taxon>Dikarya</taxon>
        <taxon>Basidiomycota</taxon>
        <taxon>Agaricomycotina</taxon>
        <taxon>Agaricomycetes</taxon>
        <taxon>Agaricomycetidae</taxon>
        <taxon>Agaricales</taxon>
        <taxon>Pluteineae</taxon>
        <taxon>Amanitaceae</taxon>
        <taxon>Amanita</taxon>
    </lineage>
</organism>
<dbReference type="PANTHER" id="PTHR33048">
    <property type="entry name" value="PTH11-LIKE INTEGRAL MEMBRANE PROTEIN (AFU_ORTHOLOGUE AFUA_5G11245)"/>
    <property type="match status" value="1"/>
</dbReference>
<name>A0A0C2WZQ5_AMAMK</name>
<feature type="transmembrane region" description="Helical" evidence="6">
    <location>
        <begin position="223"/>
        <end position="249"/>
    </location>
</feature>
<evidence type="ECO:0000256" key="3">
    <source>
        <dbReference type="ARBA" id="ARBA00022989"/>
    </source>
</evidence>
<dbReference type="InterPro" id="IPR049326">
    <property type="entry name" value="Rhodopsin_dom_fungi"/>
</dbReference>
<evidence type="ECO:0000256" key="2">
    <source>
        <dbReference type="ARBA" id="ARBA00022692"/>
    </source>
</evidence>
<protein>
    <recommendedName>
        <fullName evidence="7">Rhodopsin domain-containing protein</fullName>
    </recommendedName>
</protein>
<keyword evidence="3 6" id="KW-1133">Transmembrane helix</keyword>
<evidence type="ECO:0000313" key="9">
    <source>
        <dbReference type="Proteomes" id="UP000054549"/>
    </source>
</evidence>
<feature type="domain" description="Rhodopsin" evidence="7">
    <location>
        <begin position="29"/>
        <end position="242"/>
    </location>
</feature>
<feature type="transmembrane region" description="Helical" evidence="6">
    <location>
        <begin position="12"/>
        <end position="32"/>
    </location>
</feature>